<dbReference type="Pfam" id="PF18962">
    <property type="entry name" value="Por_Secre_tail"/>
    <property type="match status" value="1"/>
</dbReference>
<dbReference type="AlphaFoldDB" id="A0AAU0F2C6"/>
<dbReference type="Pfam" id="PF13688">
    <property type="entry name" value="Reprolysin_5"/>
    <property type="match status" value="1"/>
</dbReference>
<dbReference type="EMBL" id="CP136426">
    <property type="protein sequence ID" value="WOC51486.1"/>
    <property type="molecule type" value="Genomic_DNA"/>
</dbReference>
<dbReference type="Proteomes" id="UP001432059">
    <property type="component" value="Chromosome"/>
</dbReference>
<evidence type="ECO:0000256" key="1">
    <source>
        <dbReference type="ARBA" id="ARBA00022729"/>
    </source>
</evidence>
<dbReference type="RefSeq" id="WP_327985107.1">
    <property type="nucleotide sequence ID" value="NZ_CP136426.1"/>
</dbReference>
<evidence type="ECO:0000313" key="5">
    <source>
        <dbReference type="Proteomes" id="UP001432059"/>
    </source>
</evidence>
<evidence type="ECO:0000259" key="3">
    <source>
        <dbReference type="Pfam" id="PF18962"/>
    </source>
</evidence>
<evidence type="ECO:0000256" key="2">
    <source>
        <dbReference type="SAM" id="SignalP"/>
    </source>
</evidence>
<sequence>MTKFYKFFALVAFFALHWAWGQTINLNQALSKFSNTKNANWTVNIDGKPLPIQWQERVNSFTKNEGIRTFVGYYNNTLVGTIAIHQKQVFGSITWNGAEYHIDTDKDVVTITKDGDSHQCGTCTGGICDISHHQTEKVKKLQQAATQAVDDLPELYSDGILRVYRLALFIDYAQYTSFNSSIDRVKTFWASAETFLNELYHRDAGIRFEVVNDERLIITDYSNEVHTSKNVYTVLANTTSAINRLIGANTYDTGLSILPYITGASAGGMAGMYMVYSLSSKAYAYARPNNSTIAHELGHLFGTDHTFSTGGIYTMNTEPGYGQSVMGYDLQAPRDYFSAASLYYIRMAMLNDSDYYTDEARTTKVGPGNTENVVYGINTGNSPPILDRSKLQPSYRLPKGTYFQFKLKANDPDGDALLYTAHQVDIRRHETSNAKFRSSKPSPNNQIIFEPIYTAGQSILPFSYLEKDYLGNYPTGSFTFWLGVNDGAAIADDRNHATRYDTYKTVVNFEEGIPFRITSQLKKNYKAGEKVTLQWSVDRNFFPEDTKVRILLSDDLGETYKYVLAEATENDGEHTVTIPPITIGTATYNNNMFVSGKGVFKIEVIDHIAHTISENYLLKQVAFQVEASSITFNNLPEQNITVKENQIPAKAEVTAVGTCDGQSINLDYTETKTEQLITRTWKANACNETAEFTQYIYVEKNVQPLQFVENLPKDTYIQCLKDLTEAPTLTVTGGTQPKVTFTQTKIKGDYDQYSYHRLWTATDEDAAPISHSQTLIVHDSTKPRLSDYPQDMTVRIQQEIPTQATLTATDNCTENVEVNKYSKWIMEDGLIKAQYEWLAKDNAGNIGSHTQTITVDPNYLATTETASEKINIYPNPIKEFFTLKWKETPKQIVVYDLSGKLIKTLNANSNQQYYVSDLPKGVYILMIEGASATHQFKVIKE</sequence>
<dbReference type="KEGG" id="bpor:BPO_0839"/>
<keyword evidence="1 2" id="KW-0732">Signal</keyword>
<gene>
    <name evidence="4" type="ORF">BPO_0839</name>
</gene>
<reference evidence="4" key="1">
    <citation type="submission" date="2023-10" db="EMBL/GenBank/DDBJ databases">
        <title>Characterization and whole genome sequencing of a novel strain of Bergeyella porcorum QD2021 isolated from pig.</title>
        <authorList>
            <person name="Liu G."/>
            <person name="Chen C."/>
            <person name="Han X."/>
        </authorList>
    </citation>
    <scope>NUCLEOTIDE SEQUENCE</scope>
    <source>
        <strain evidence="4">QD2021</strain>
    </source>
</reference>
<evidence type="ECO:0000313" key="4">
    <source>
        <dbReference type="EMBL" id="WOC51486.1"/>
    </source>
</evidence>
<dbReference type="InterPro" id="IPR026444">
    <property type="entry name" value="Secre_tail"/>
</dbReference>
<feature type="signal peptide" evidence="2">
    <location>
        <begin position="1"/>
        <end position="21"/>
    </location>
</feature>
<organism evidence="4 5">
    <name type="scientific">Bergeyella porcorum</name>
    <dbReference type="NCBI Taxonomy" id="1735111"/>
    <lineage>
        <taxon>Bacteria</taxon>
        <taxon>Pseudomonadati</taxon>
        <taxon>Bacteroidota</taxon>
        <taxon>Flavobacteriia</taxon>
        <taxon>Flavobacteriales</taxon>
        <taxon>Weeksellaceae</taxon>
        <taxon>Bergeyella</taxon>
    </lineage>
</organism>
<feature type="domain" description="Secretion system C-terminal sorting" evidence="3">
    <location>
        <begin position="872"/>
        <end position="937"/>
    </location>
</feature>
<dbReference type="Gene3D" id="3.40.390.10">
    <property type="entry name" value="Collagenase (Catalytic Domain)"/>
    <property type="match status" value="1"/>
</dbReference>
<protein>
    <recommendedName>
        <fullName evidence="3">Secretion system C-terminal sorting domain-containing protein</fullName>
    </recommendedName>
</protein>
<dbReference type="SUPFAM" id="SSF55486">
    <property type="entry name" value="Metalloproteases ('zincins'), catalytic domain"/>
    <property type="match status" value="1"/>
</dbReference>
<feature type="chain" id="PRO_5043972662" description="Secretion system C-terminal sorting domain-containing protein" evidence="2">
    <location>
        <begin position="22"/>
        <end position="941"/>
    </location>
</feature>
<dbReference type="InterPro" id="IPR024079">
    <property type="entry name" value="MetalloPept_cat_dom_sf"/>
</dbReference>
<keyword evidence="5" id="KW-1185">Reference proteome</keyword>
<proteinExistence type="predicted"/>
<name>A0AAU0F2C6_9FLAO</name>
<dbReference type="NCBIfam" id="TIGR04183">
    <property type="entry name" value="Por_Secre_tail"/>
    <property type="match status" value="1"/>
</dbReference>
<accession>A0AAU0F2C6</accession>
<dbReference type="GO" id="GO:0008237">
    <property type="term" value="F:metallopeptidase activity"/>
    <property type="evidence" value="ECO:0007669"/>
    <property type="project" value="InterPro"/>
</dbReference>